<feature type="non-terminal residue" evidence="6">
    <location>
        <position position="1"/>
    </location>
</feature>
<keyword evidence="7" id="KW-1185">Reference proteome</keyword>
<evidence type="ECO:0000256" key="3">
    <source>
        <dbReference type="ARBA" id="ARBA00023002"/>
    </source>
</evidence>
<dbReference type="Proteomes" id="UP000789396">
    <property type="component" value="Unassembled WGS sequence"/>
</dbReference>
<sequence>MTNTQDNLIKQEIKNKLELVKLPEHEEQMIKFFLANNSDKAAEAKLQEKLINQGQWKARNPDFLAGANISNKKGIFFFDRANQFTNVKGYGQKVVATNPCGEQPLAPYSVCNLSAVNLASFVDKKTSQIKWDELRETVENCIRFQDNIIDASYYFLEKNTIQAQGERRIGLGVMGLHDFLIYAGLRYGSPKANLLVDKLFETICRTAYETSIALAQEKGSFPFLTDKNNLVEKSAFIRSLPSDIQEKIRKYGLRNSHLLTVAPTGSTGTLVGVSTGLEPYFAFSHYLKKIYERLYNKGAKGGTVYVDGSRDFQVLSLEKNDNQFAELKKKDQCHTC</sequence>
<organism evidence="6 7">
    <name type="scientific">Racocetra fulgida</name>
    <dbReference type="NCBI Taxonomy" id="60492"/>
    <lineage>
        <taxon>Eukaryota</taxon>
        <taxon>Fungi</taxon>
        <taxon>Fungi incertae sedis</taxon>
        <taxon>Mucoromycota</taxon>
        <taxon>Glomeromycotina</taxon>
        <taxon>Glomeromycetes</taxon>
        <taxon>Diversisporales</taxon>
        <taxon>Gigasporaceae</taxon>
        <taxon>Racocetra</taxon>
    </lineage>
</organism>
<keyword evidence="4" id="KW-0170">Cobalt</keyword>
<accession>A0A9N9E468</accession>
<evidence type="ECO:0000256" key="4">
    <source>
        <dbReference type="ARBA" id="ARBA00023285"/>
    </source>
</evidence>
<proteinExistence type="predicted"/>
<dbReference type="Gene3D" id="3.20.70.20">
    <property type="match status" value="1"/>
</dbReference>
<evidence type="ECO:0000256" key="1">
    <source>
        <dbReference type="ARBA" id="ARBA00001922"/>
    </source>
</evidence>
<dbReference type="OrthoDB" id="2406043at2759"/>
<evidence type="ECO:0000259" key="5">
    <source>
        <dbReference type="Pfam" id="PF02867"/>
    </source>
</evidence>
<evidence type="ECO:0000313" key="6">
    <source>
        <dbReference type="EMBL" id="CAG8663582.1"/>
    </source>
</evidence>
<keyword evidence="2" id="KW-0846">Cobalamin</keyword>
<gene>
    <name evidence="6" type="ORF">RFULGI_LOCUS8947</name>
</gene>
<dbReference type="Pfam" id="PF02867">
    <property type="entry name" value="Ribonuc_red_lgC"/>
    <property type="match status" value="1"/>
</dbReference>
<dbReference type="PANTHER" id="PTHR43371">
    <property type="entry name" value="VITAMIN B12-DEPENDENT RIBONUCLEOTIDE REDUCTASE"/>
    <property type="match status" value="1"/>
</dbReference>
<dbReference type="EMBL" id="CAJVPZ010015146">
    <property type="protein sequence ID" value="CAG8663582.1"/>
    <property type="molecule type" value="Genomic_DNA"/>
</dbReference>
<reference evidence="6" key="1">
    <citation type="submission" date="2021-06" db="EMBL/GenBank/DDBJ databases">
        <authorList>
            <person name="Kallberg Y."/>
            <person name="Tangrot J."/>
            <person name="Rosling A."/>
        </authorList>
    </citation>
    <scope>NUCLEOTIDE SEQUENCE</scope>
    <source>
        <strain evidence="6">IN212</strain>
    </source>
</reference>
<dbReference type="InterPro" id="IPR000788">
    <property type="entry name" value="RNR_lg_C"/>
</dbReference>
<comment type="cofactor">
    <cofactor evidence="1">
        <name>adenosylcob(III)alamin</name>
        <dbReference type="ChEBI" id="CHEBI:18408"/>
    </cofactor>
</comment>
<evidence type="ECO:0000313" key="7">
    <source>
        <dbReference type="Proteomes" id="UP000789396"/>
    </source>
</evidence>
<dbReference type="GO" id="GO:0031419">
    <property type="term" value="F:cobalamin binding"/>
    <property type="evidence" value="ECO:0007669"/>
    <property type="project" value="UniProtKB-KW"/>
</dbReference>
<name>A0A9N9E468_9GLOM</name>
<protein>
    <submittedName>
        <fullName evidence="6">7459_t:CDS:1</fullName>
    </submittedName>
</protein>
<dbReference type="SUPFAM" id="SSF51998">
    <property type="entry name" value="PFL-like glycyl radical enzymes"/>
    <property type="match status" value="1"/>
</dbReference>
<feature type="domain" description="Ribonucleotide reductase large subunit C-terminal" evidence="5">
    <location>
        <begin position="73"/>
        <end position="284"/>
    </location>
</feature>
<comment type="caution">
    <text evidence="6">The sequence shown here is derived from an EMBL/GenBank/DDBJ whole genome shotgun (WGS) entry which is preliminary data.</text>
</comment>
<dbReference type="GO" id="GO:0004748">
    <property type="term" value="F:ribonucleoside-diphosphate reductase activity, thioredoxin disulfide as acceptor"/>
    <property type="evidence" value="ECO:0007669"/>
    <property type="project" value="TreeGrafter"/>
</dbReference>
<dbReference type="PANTHER" id="PTHR43371:SF1">
    <property type="entry name" value="RIBONUCLEOSIDE-DIPHOSPHATE REDUCTASE"/>
    <property type="match status" value="1"/>
</dbReference>
<dbReference type="InterPro" id="IPR050862">
    <property type="entry name" value="RdRp_reductase_class-2"/>
</dbReference>
<evidence type="ECO:0000256" key="2">
    <source>
        <dbReference type="ARBA" id="ARBA00022628"/>
    </source>
</evidence>
<dbReference type="PRINTS" id="PR01183">
    <property type="entry name" value="RIBORDTASEM1"/>
</dbReference>
<dbReference type="AlphaFoldDB" id="A0A9N9E468"/>
<keyword evidence="3" id="KW-0560">Oxidoreductase</keyword>